<accession>A0A1M6P8G8</accession>
<evidence type="ECO:0000313" key="2">
    <source>
        <dbReference type="Proteomes" id="UP000183947"/>
    </source>
</evidence>
<dbReference type="Proteomes" id="UP000183947">
    <property type="component" value="Unassembled WGS sequence"/>
</dbReference>
<proteinExistence type="predicted"/>
<evidence type="ECO:0000313" key="1">
    <source>
        <dbReference type="EMBL" id="SHK04251.1"/>
    </source>
</evidence>
<dbReference type="OrthoDB" id="884921at2"/>
<sequence>MPFPVELLTTQTECDTVLNALNLELRVFTVRDQLLDLQADQSADRATDRSQNLKEANDTIDRLTPVVASLTPGTTEHTELNRLLIRAQRRAQDLNAPTTTARKPTDAFLKAVDVRQVQVQVPELQQAIAEVTARRAAL</sequence>
<gene>
    <name evidence="1" type="ORF">SAMN02746009_00156</name>
</gene>
<dbReference type="EMBL" id="FRAS01000001">
    <property type="protein sequence ID" value="SHK04251.1"/>
    <property type="molecule type" value="Genomic_DNA"/>
</dbReference>
<organism evidence="1 2">
    <name type="scientific">Hymenobacter psychrotolerans DSM 18569</name>
    <dbReference type="NCBI Taxonomy" id="1121959"/>
    <lineage>
        <taxon>Bacteria</taxon>
        <taxon>Pseudomonadati</taxon>
        <taxon>Bacteroidota</taxon>
        <taxon>Cytophagia</taxon>
        <taxon>Cytophagales</taxon>
        <taxon>Hymenobacteraceae</taxon>
        <taxon>Hymenobacter</taxon>
    </lineage>
</organism>
<reference evidence="2" key="1">
    <citation type="submission" date="2016-11" db="EMBL/GenBank/DDBJ databases">
        <authorList>
            <person name="Varghese N."/>
            <person name="Submissions S."/>
        </authorList>
    </citation>
    <scope>NUCLEOTIDE SEQUENCE [LARGE SCALE GENOMIC DNA]</scope>
    <source>
        <strain evidence="2">DSM 18569</strain>
    </source>
</reference>
<dbReference type="AlphaFoldDB" id="A0A1M6P8G8"/>
<name>A0A1M6P8G8_9BACT</name>
<dbReference type="RefSeq" id="WP_073280786.1">
    <property type="nucleotide sequence ID" value="NZ_FRAS01000001.1"/>
</dbReference>
<keyword evidence="2" id="KW-1185">Reference proteome</keyword>
<protein>
    <submittedName>
        <fullName evidence="1">Uncharacterized protein</fullName>
    </submittedName>
</protein>